<dbReference type="GO" id="GO:0016301">
    <property type="term" value="F:kinase activity"/>
    <property type="evidence" value="ECO:0007669"/>
    <property type="project" value="UniProtKB-KW"/>
</dbReference>
<gene>
    <name evidence="13" type="ORF">HANVADRAFT_53072</name>
</gene>
<evidence type="ECO:0000259" key="12">
    <source>
        <dbReference type="PROSITE" id="PS50089"/>
    </source>
</evidence>
<accession>A0A1B7TCI7</accession>
<dbReference type="AlphaFoldDB" id="A0A1B7TCI7"/>
<dbReference type="OrthoDB" id="5963at2759"/>
<keyword evidence="5" id="KW-0862">Zinc</keyword>
<evidence type="ECO:0000256" key="10">
    <source>
        <dbReference type="SAM" id="Coils"/>
    </source>
</evidence>
<name>A0A1B7TCI7_9ASCO</name>
<evidence type="ECO:0000256" key="8">
    <source>
        <dbReference type="ARBA" id="ARBA00033277"/>
    </source>
</evidence>
<dbReference type="CDD" id="cd16573">
    <property type="entry name" value="RING-HC_TFB3-like"/>
    <property type="match status" value="1"/>
</dbReference>
<dbReference type="Proteomes" id="UP000092321">
    <property type="component" value="Unassembled WGS sequence"/>
</dbReference>
<dbReference type="InterPro" id="IPR015877">
    <property type="entry name" value="MAT1_centre"/>
</dbReference>
<dbReference type="PROSITE" id="PS00518">
    <property type="entry name" value="ZF_RING_1"/>
    <property type="match status" value="1"/>
</dbReference>
<dbReference type="EMBL" id="LXPE01000017">
    <property type="protein sequence ID" value="OBA26462.1"/>
    <property type="molecule type" value="Genomic_DNA"/>
</dbReference>
<feature type="domain" description="RING-type" evidence="12">
    <location>
        <begin position="48"/>
        <end position="93"/>
    </location>
</feature>
<keyword evidence="4 9" id="KW-0863">Zinc-finger</keyword>
<keyword evidence="6" id="KW-0539">Nucleus</keyword>
<feature type="region of interest" description="Disordered" evidence="11">
    <location>
        <begin position="1"/>
        <end position="40"/>
    </location>
</feature>
<evidence type="ECO:0000256" key="4">
    <source>
        <dbReference type="ARBA" id="ARBA00022771"/>
    </source>
</evidence>
<dbReference type="GO" id="GO:0006289">
    <property type="term" value="P:nucleotide-excision repair"/>
    <property type="evidence" value="ECO:0007669"/>
    <property type="project" value="InterPro"/>
</dbReference>
<dbReference type="GO" id="GO:0006357">
    <property type="term" value="P:regulation of transcription by RNA polymerase II"/>
    <property type="evidence" value="ECO:0007669"/>
    <property type="project" value="TreeGrafter"/>
</dbReference>
<proteinExistence type="predicted"/>
<evidence type="ECO:0000313" key="13">
    <source>
        <dbReference type="EMBL" id="OBA26462.1"/>
    </source>
</evidence>
<feature type="coiled-coil region" evidence="10">
    <location>
        <begin position="165"/>
        <end position="224"/>
    </location>
</feature>
<dbReference type="SUPFAM" id="SSF57850">
    <property type="entry name" value="RING/U-box"/>
    <property type="match status" value="1"/>
</dbReference>
<evidence type="ECO:0000313" key="14">
    <source>
        <dbReference type="Proteomes" id="UP000092321"/>
    </source>
</evidence>
<keyword evidence="13" id="KW-0418">Kinase</keyword>
<dbReference type="Pfam" id="PF06391">
    <property type="entry name" value="MAT1"/>
    <property type="match status" value="1"/>
</dbReference>
<dbReference type="InterPro" id="IPR017907">
    <property type="entry name" value="Znf_RING_CS"/>
</dbReference>
<evidence type="ECO:0000256" key="6">
    <source>
        <dbReference type="ARBA" id="ARBA00023242"/>
    </source>
</evidence>
<dbReference type="Gene3D" id="3.30.40.10">
    <property type="entry name" value="Zinc/RING finger domain, C3HC4 (zinc finger)"/>
    <property type="match status" value="1"/>
</dbReference>
<evidence type="ECO:0000256" key="3">
    <source>
        <dbReference type="ARBA" id="ARBA00022723"/>
    </source>
</evidence>
<reference evidence="14" key="1">
    <citation type="journal article" date="2016" name="Proc. Natl. Acad. Sci. U.S.A.">
        <title>Comparative genomics of biotechnologically important yeasts.</title>
        <authorList>
            <person name="Riley R."/>
            <person name="Haridas S."/>
            <person name="Wolfe K.H."/>
            <person name="Lopes M.R."/>
            <person name="Hittinger C.T."/>
            <person name="Goeker M."/>
            <person name="Salamov A.A."/>
            <person name="Wisecaver J.H."/>
            <person name="Long T.M."/>
            <person name="Calvey C.H."/>
            <person name="Aerts A.L."/>
            <person name="Barry K.W."/>
            <person name="Choi C."/>
            <person name="Clum A."/>
            <person name="Coughlan A.Y."/>
            <person name="Deshpande S."/>
            <person name="Douglass A.P."/>
            <person name="Hanson S.J."/>
            <person name="Klenk H.-P."/>
            <person name="LaButti K.M."/>
            <person name="Lapidus A."/>
            <person name="Lindquist E.A."/>
            <person name="Lipzen A.M."/>
            <person name="Meier-Kolthoff J.P."/>
            <person name="Ohm R.A."/>
            <person name="Otillar R.P."/>
            <person name="Pangilinan J.L."/>
            <person name="Peng Y."/>
            <person name="Rokas A."/>
            <person name="Rosa C.A."/>
            <person name="Scheuner C."/>
            <person name="Sibirny A.A."/>
            <person name="Slot J.C."/>
            <person name="Stielow J.B."/>
            <person name="Sun H."/>
            <person name="Kurtzman C.P."/>
            <person name="Blackwell M."/>
            <person name="Grigoriev I.V."/>
            <person name="Jeffries T.W."/>
        </authorList>
    </citation>
    <scope>NUCLEOTIDE SEQUENCE [LARGE SCALE GENOMIC DNA]</scope>
    <source>
        <strain evidence="14">NRRL Y-1626</strain>
    </source>
</reference>
<dbReference type="InterPro" id="IPR001841">
    <property type="entry name" value="Znf_RING"/>
</dbReference>
<comment type="caution">
    <text evidence="13">The sequence shown here is derived from an EMBL/GenBank/DDBJ whole genome shotgun (WGS) entry which is preliminary data.</text>
</comment>
<keyword evidence="10" id="KW-0175">Coiled coil</keyword>
<dbReference type="Pfam" id="PF17121">
    <property type="entry name" value="zf-C3HC4_5"/>
    <property type="match status" value="1"/>
</dbReference>
<dbReference type="InterPro" id="IPR013083">
    <property type="entry name" value="Znf_RING/FYVE/PHD"/>
</dbReference>
<dbReference type="NCBIfam" id="TIGR00570">
    <property type="entry name" value="cdk7"/>
    <property type="match status" value="1"/>
</dbReference>
<evidence type="ECO:0000256" key="9">
    <source>
        <dbReference type="PROSITE-ProRule" id="PRU00175"/>
    </source>
</evidence>
<evidence type="ECO:0000256" key="11">
    <source>
        <dbReference type="SAM" id="MobiDB-lite"/>
    </source>
</evidence>
<dbReference type="FunFam" id="3.30.40.10:FF:000037">
    <property type="entry name" value="Cdk-activating kinase assembly factor MAT1, centre"/>
    <property type="match status" value="1"/>
</dbReference>
<dbReference type="GO" id="GO:0008270">
    <property type="term" value="F:zinc ion binding"/>
    <property type="evidence" value="ECO:0007669"/>
    <property type="project" value="UniProtKB-KW"/>
</dbReference>
<dbReference type="PROSITE" id="PS50089">
    <property type="entry name" value="ZF_RING_2"/>
    <property type="match status" value="1"/>
</dbReference>
<dbReference type="GO" id="GO:0061575">
    <property type="term" value="F:cyclin-dependent protein serine/threonine kinase activator activity"/>
    <property type="evidence" value="ECO:0007669"/>
    <property type="project" value="InterPro"/>
</dbReference>
<evidence type="ECO:0000256" key="1">
    <source>
        <dbReference type="ARBA" id="ARBA00004123"/>
    </source>
</evidence>
<comment type="subcellular location">
    <subcellularLocation>
        <location evidence="1">Nucleus</location>
    </subcellularLocation>
</comment>
<dbReference type="GO" id="GO:0070985">
    <property type="term" value="C:transcription factor TFIIK complex"/>
    <property type="evidence" value="ECO:0007669"/>
    <property type="project" value="UniProtKB-ARBA"/>
</dbReference>
<sequence length="366" mass="43478">MSESVSVPNQIDLVDLTETKPKTSKLYSDDESDHESENENDDMRDIVCPICKTSRYLSPDMKFLVNPECYHKICESCVDRIFTLGPTKCPYENCNKILRKLKFKRQIFDNIEIEKEIDIRNKVYKIMNKLEEDFETRKEYDKFLEDREDVIFELSNLDSNNEAQIENVEKKLMKYEQMNKRLIQVNKMKLKNQESKQNDMDSVQQNLEKERLALIKQMEEQNLEDNQTYKQKIIAELSKGTDKNKIIANVKMEIKLKKSSQRRKLEELNKVLKSNSYSYNHFNKFQENSNEEFADVPFTPFNGDRELHRKYKVLEDHQLYYDPFISNLGKVSKYVANGFNEKSIYDRLLNEAFLGFGVFIEEEKSK</sequence>
<dbReference type="InterPro" id="IPR004575">
    <property type="entry name" value="MAT1/Tfb3"/>
</dbReference>
<evidence type="ECO:0000256" key="7">
    <source>
        <dbReference type="ARBA" id="ARBA00029873"/>
    </source>
</evidence>
<organism evidence="13 14">
    <name type="scientific">Hanseniaspora valbyensis NRRL Y-1626</name>
    <dbReference type="NCBI Taxonomy" id="766949"/>
    <lineage>
        <taxon>Eukaryota</taxon>
        <taxon>Fungi</taxon>
        <taxon>Dikarya</taxon>
        <taxon>Ascomycota</taxon>
        <taxon>Saccharomycotina</taxon>
        <taxon>Saccharomycetes</taxon>
        <taxon>Saccharomycodales</taxon>
        <taxon>Saccharomycodaceae</taxon>
        <taxon>Hanseniaspora</taxon>
    </lineage>
</organism>
<evidence type="ECO:0000256" key="2">
    <source>
        <dbReference type="ARBA" id="ARBA00022257"/>
    </source>
</evidence>
<protein>
    <recommendedName>
        <fullName evidence="2">RNA polymerase II transcription factor B subunit 3</fullName>
    </recommendedName>
    <alternativeName>
        <fullName evidence="8">RNA polymerase II transcription factor B 38 kDa subunit</fullName>
    </alternativeName>
    <alternativeName>
        <fullName evidence="7">RNA polymerase II transcription factor B p38 subunit</fullName>
    </alternativeName>
</protein>
<dbReference type="PANTHER" id="PTHR12683">
    <property type="entry name" value="CDK-ACTIVATING KINASE ASSEMBLY FACTOR MAT1"/>
    <property type="match status" value="1"/>
</dbReference>
<dbReference type="PANTHER" id="PTHR12683:SF13">
    <property type="entry name" value="CDK-ACTIVATING KINASE ASSEMBLY FACTOR MAT1"/>
    <property type="match status" value="1"/>
</dbReference>
<keyword evidence="3" id="KW-0479">Metal-binding</keyword>
<evidence type="ECO:0000256" key="5">
    <source>
        <dbReference type="ARBA" id="ARBA00022833"/>
    </source>
</evidence>
<keyword evidence="14" id="KW-1185">Reference proteome</keyword>
<keyword evidence="13" id="KW-0808">Transferase</keyword>